<dbReference type="InterPro" id="IPR001036">
    <property type="entry name" value="Acrflvin-R"/>
</dbReference>
<gene>
    <name evidence="2" type="ORF">M911_07755</name>
</gene>
<feature type="transmembrane region" description="Helical" evidence="1">
    <location>
        <begin position="12"/>
        <end position="30"/>
    </location>
</feature>
<dbReference type="RefSeq" id="WP_025281498.1">
    <property type="nucleotide sequence ID" value="NZ_CP007268.1"/>
</dbReference>
<keyword evidence="1" id="KW-1133">Transmembrane helix</keyword>
<feature type="transmembrane region" description="Helical" evidence="1">
    <location>
        <begin position="429"/>
        <end position="454"/>
    </location>
</feature>
<dbReference type="Gene3D" id="3.30.70.1440">
    <property type="entry name" value="Multidrug efflux transporter AcrB pore domain"/>
    <property type="match status" value="1"/>
</dbReference>
<feature type="transmembrane region" description="Helical" evidence="1">
    <location>
        <begin position="916"/>
        <end position="940"/>
    </location>
</feature>
<dbReference type="GO" id="GO:0005886">
    <property type="term" value="C:plasma membrane"/>
    <property type="evidence" value="ECO:0007669"/>
    <property type="project" value="TreeGrafter"/>
</dbReference>
<proteinExistence type="predicted"/>
<dbReference type="PRINTS" id="PR00702">
    <property type="entry name" value="ACRIFLAVINRP"/>
</dbReference>
<dbReference type="SUPFAM" id="SSF82714">
    <property type="entry name" value="Multidrug efflux transporter AcrB TolC docking domain, DN and DC subdomains"/>
    <property type="match status" value="2"/>
</dbReference>
<dbReference type="HOGENOM" id="CLU_002755_1_2_6"/>
<dbReference type="SUPFAM" id="SSF82866">
    <property type="entry name" value="Multidrug efflux transporter AcrB transmembrane domain"/>
    <property type="match status" value="2"/>
</dbReference>
<feature type="transmembrane region" description="Helical" evidence="1">
    <location>
        <begin position="460"/>
        <end position="480"/>
    </location>
</feature>
<dbReference type="PANTHER" id="PTHR32063:SF33">
    <property type="entry name" value="RND SUPERFAMILY EFFLUX PUMP PERMEASE COMPONENT"/>
    <property type="match status" value="1"/>
</dbReference>
<evidence type="ECO:0000313" key="3">
    <source>
        <dbReference type="Proteomes" id="UP000019442"/>
    </source>
</evidence>
<evidence type="ECO:0000313" key="2">
    <source>
        <dbReference type="EMBL" id="AHK79073.1"/>
    </source>
</evidence>
<dbReference type="Gene3D" id="3.30.70.1430">
    <property type="entry name" value="Multidrug efflux transporter AcrB pore domain"/>
    <property type="match status" value="2"/>
</dbReference>
<dbReference type="Gene3D" id="1.20.1640.10">
    <property type="entry name" value="Multidrug efflux transporter AcrB transmembrane domain"/>
    <property type="match status" value="2"/>
</dbReference>
<dbReference type="GO" id="GO:0042910">
    <property type="term" value="F:xenobiotic transmembrane transporter activity"/>
    <property type="evidence" value="ECO:0007669"/>
    <property type="project" value="TreeGrafter"/>
</dbReference>
<dbReference type="AlphaFoldDB" id="W8KIS3"/>
<reference evidence="3" key="2">
    <citation type="submission" date="2014-02" db="EMBL/GenBank/DDBJ databases">
        <title>Draft Genome Sequence of extremely halophilic bacteria Halorhodospira halochloris.</title>
        <authorList>
            <person name="Singh K.S."/>
        </authorList>
    </citation>
    <scope>NUCLEOTIDE SEQUENCE [LARGE SCALE GENOMIC DNA]</scope>
    <source>
        <strain evidence="3">A</strain>
    </source>
</reference>
<feature type="transmembrane region" description="Helical" evidence="1">
    <location>
        <begin position="890"/>
        <end position="910"/>
    </location>
</feature>
<keyword evidence="1" id="KW-0472">Membrane</keyword>
<feature type="transmembrane region" description="Helical" evidence="1">
    <location>
        <begin position="384"/>
        <end position="408"/>
    </location>
</feature>
<reference evidence="2 3" key="1">
    <citation type="journal article" date="2014" name="J Genomics">
        <title>Draft Genome Sequence of the Extremely Halophilic Phototrophic Purple Sulfur Bacterium Halorhodospira halochloris.</title>
        <authorList>
            <person name="Singh K.S."/>
            <person name="Kirksey J."/>
            <person name="Hoff W.D."/>
            <person name="Deole R."/>
        </authorList>
    </citation>
    <scope>NUCLEOTIDE SEQUENCE [LARGE SCALE GENOMIC DNA]</scope>
    <source>
        <strain evidence="2 3">A</strain>
    </source>
</reference>
<feature type="transmembrane region" description="Helical" evidence="1">
    <location>
        <begin position="961"/>
        <end position="983"/>
    </location>
</feature>
<feature type="transmembrane region" description="Helical" evidence="1">
    <location>
        <begin position="995"/>
        <end position="1018"/>
    </location>
</feature>
<dbReference type="SUPFAM" id="SSF82693">
    <property type="entry name" value="Multidrug efflux transporter AcrB pore domain, PN1, PN2, PC1 and PC2 subdomains"/>
    <property type="match status" value="3"/>
</dbReference>
<dbReference type="EMBL" id="CP007268">
    <property type="protein sequence ID" value="AHK79073.1"/>
    <property type="molecule type" value="Genomic_DNA"/>
</dbReference>
<keyword evidence="3" id="KW-1185">Reference proteome</keyword>
<dbReference type="PATRIC" id="fig|1354791.3.peg.2008"/>
<dbReference type="Gene3D" id="3.30.2090.10">
    <property type="entry name" value="Multidrug efflux transporter AcrB TolC docking domain, DN and DC subdomains"/>
    <property type="match status" value="2"/>
</dbReference>
<feature type="transmembrane region" description="Helical" evidence="1">
    <location>
        <begin position="527"/>
        <end position="546"/>
    </location>
</feature>
<keyword evidence="1" id="KW-0812">Transmembrane</keyword>
<sequence>MYRRFLENHFLANAIFLAILIIGVVSYFQLPRQQDPTVNLNWVNIQTIMPGASAADVERQVTDVLEEAVERVPDIRFISSISQRDVSLIMLRLEDMSEREVDERINDLHREIQNVEGDLPDEARRPTITTVSSANAYPTTMIAVVGLDDDENLRFQAQRIQQDLERLSGTDRVEPVGLRDPELQVLFDPDELVGLGLTPSTLAQTVSTYFRDLAAGTVGLGDQEWLVRLQGTENDPEYLADIPLLSAHGEIPLRSVAEVVRGREDADDLARYLGGPAVLLPVFKQDDANELEFLDRIRDYLTDYNERASPITGVQMVLLDDQTLVTRQAIGTMQRNAAIGLLLVLITTWLLLGSRIAFATCFSLVFVIAGTFLFLGLIGQTLNVIVLLGLMIVLGMLVDDTVVVAEAIHRRLQEGMSAMDAAMDALREVAAPVTAAVLTTIAAFLPLMLVPGVLGEFMKVAPIVVAVALVLSLVEAFWILPSHIAASRPQADRFSRSGRLRSRLVRRARVRYGRVLTKALRRPKTTLSLFTGLLVLALAFVALGLIRTEFFATDSARLFFVNVEMPAGTPLGKSLSTTLAVESAIADEFREGELRSRASYAGIQFTNAESLFGAAKGQIQVSLHPQTRTGRDVDDIIEAVREAAARVPGPESIWMERRIAGAPPMGRPVSVKVRGNDLQDIRVAADRVMGILRDIRGTYDVVDDAYAGGMELSVRLNPDAILRAGLDPGHVIRDLRLLTDGEVVASMRDRGERIGVRVRAQVKAVEDIERFLDTPISVPDGRPILLGQLVDHEIIRAEGNIRHFNLRRAITVESELDESVTDAASVHRAIQREWNNRYASLHPNIDLDFTGDFDDIVESIEALMWLFLLGLMLVYLILGTQFRSYAQPLIVLTVVPMALTGVLIGLLISQQPLSVYTLYGVVALAGIAVNDAIVLISAANDRLRGGMPLMHAVLYAARRRFIPIIITSVTTIAGLFSLAVGLGGQSLMWGPLASAIVWGLLVSTVLTLFVIPIMYSLVVRPTAPQEATALPLPQALGDDGASPFRGLLRMISQGALSGRPMQSADEQLATIVNYPALRKLYNEGQRALAEAKYESAIRLFETGAREAPQSPVFHLCSAQALALFMQNSYGADLGYLARMRRYLSAARRLAPDDPRLPLLEQMAIELEAVAEDPTQT</sequence>
<dbReference type="KEGG" id="hhc:M911_07755"/>
<dbReference type="Proteomes" id="UP000019442">
    <property type="component" value="Chromosome"/>
</dbReference>
<feature type="transmembrane region" description="Helical" evidence="1">
    <location>
        <begin position="333"/>
        <end position="352"/>
    </location>
</feature>
<dbReference type="OrthoDB" id="5287122at2"/>
<accession>W8KIS3</accession>
<dbReference type="PANTHER" id="PTHR32063">
    <property type="match status" value="1"/>
</dbReference>
<feature type="transmembrane region" description="Helical" evidence="1">
    <location>
        <begin position="357"/>
        <end position="378"/>
    </location>
</feature>
<dbReference type="InterPro" id="IPR027463">
    <property type="entry name" value="AcrB_DN_DC_subdom"/>
</dbReference>
<evidence type="ECO:0000256" key="1">
    <source>
        <dbReference type="SAM" id="Phobius"/>
    </source>
</evidence>
<dbReference type="Gene3D" id="3.30.70.1320">
    <property type="entry name" value="Multidrug efflux transporter AcrB pore domain like"/>
    <property type="match status" value="1"/>
</dbReference>
<organism evidence="2 3">
    <name type="scientific">Ectothiorhodospira haloalkaliphila</name>
    <dbReference type="NCBI Taxonomy" id="421628"/>
    <lineage>
        <taxon>Bacteria</taxon>
        <taxon>Pseudomonadati</taxon>
        <taxon>Pseudomonadota</taxon>
        <taxon>Gammaproteobacteria</taxon>
        <taxon>Chromatiales</taxon>
        <taxon>Ectothiorhodospiraceae</taxon>
        <taxon>Ectothiorhodospira</taxon>
    </lineage>
</organism>
<name>W8KIS3_9GAMM</name>
<feature type="transmembrane region" description="Helical" evidence="1">
    <location>
        <begin position="862"/>
        <end position="878"/>
    </location>
</feature>
<protein>
    <submittedName>
        <fullName evidence="2">Cation transporter</fullName>
    </submittedName>
</protein>
<dbReference type="Pfam" id="PF00873">
    <property type="entry name" value="ACR_tran"/>
    <property type="match status" value="1"/>
</dbReference>